<dbReference type="Gene3D" id="2.60.40.1910">
    <property type="match status" value="1"/>
</dbReference>
<dbReference type="EMBL" id="CAIF01000111">
    <property type="protein sequence ID" value="CCH44177.1"/>
    <property type="molecule type" value="Genomic_DNA"/>
</dbReference>
<sequence length="867" mass="100132">MSIHTELPTNVKPLVYDLSLEPNFTNFKVHGNVKIQLKVLEESNFITLNSYKIDIHDAHIIETTQYSNDITFNDSNQSVTFKFPHTQFHIDDLITIDINFTSTLNDSMDGFYYYQYKDQDKTKYVAVTQFEPIYTRTSFPCFDEPNFKAIFNISLITENHLTVLSNSDVKKIIPQENNKKITSFNPTPLISTYLLSFVIGELDYIESKEFHIPIRFYALKGNQQKGKFVLELTIKTLNYLENLFNLKYPLAKLDYVAIPGYLGAMENWGCIISSEIDAFIEEQDHENISLKQDIAETVIHELAHQWFGNLVTMDWWDGLWLNEGFATFMSWFISQKFHPDWKLNESYISKTIEVALNIDSLRSSHPVEIPINSSSDIDQIFDNITYCKGSALLTIVVNWLGEDVFFKGVSSYLNKFQYGTTKTLELWDALSKASGKDVVEVMNVWTKEVGFPLVTITENHETNSITLRQNRFLSTFDVTPQEDEIIYPIFLNLKTLNNDIDHSIIMNTKELEINLTGLGADLDFYKINSNHIGLYRTSYPSDRWDKLSQAARQGLLSIEDKIGLVGDAYSLSNAGYEKTSIFLNLIEGWSDEENFAVWNEILKKIEELQKNLLFEDEKVINGLDNFIKSLINDKIHSLGWIIQDSDSIDLKNLKTILFSTASNVNDPETIKWSFDTFEKYINGDTHAIHSTLKPIIFRTVAKHGDELQYNQLFKLYQDPSIPKDERKIILKTFGFFHNENLITRTLSIILDPTIVDKSDIRIPFQALRTHKSGILLTWSWLQQNWDKIVETIPSSFSLLGSIIKFSTSSFTSLDKIKEIELFFKDKDTKKFNKSLAQSYDLIKSKAKWIEREGKDVGDWLIENGFKK</sequence>
<evidence type="ECO:0000256" key="2">
    <source>
        <dbReference type="ARBA" id="ARBA00022438"/>
    </source>
</evidence>
<dbReference type="Gene3D" id="1.25.50.20">
    <property type="match status" value="1"/>
</dbReference>
<accession>K0KPT7</accession>
<feature type="domain" description="Peptidase M1 membrane alanine aminopeptidase" evidence="12">
    <location>
        <begin position="229"/>
        <end position="445"/>
    </location>
</feature>
<dbReference type="Pfam" id="PF17900">
    <property type="entry name" value="Peptidase_M1_N"/>
    <property type="match status" value="1"/>
</dbReference>
<comment type="cofactor">
    <cofactor evidence="9 11">
        <name>Zn(2+)</name>
        <dbReference type="ChEBI" id="CHEBI:29105"/>
    </cofactor>
    <text evidence="9 11">Binds 1 zinc ion per subunit.</text>
</comment>
<dbReference type="CDD" id="cd09601">
    <property type="entry name" value="M1_APN-Q_like"/>
    <property type="match status" value="1"/>
</dbReference>
<organism evidence="15 16">
    <name type="scientific">Wickerhamomyces ciferrii (strain ATCC 14091 / BCRC 22168 / CBS 111 / JCM 3599 / NBRC 0793 / NRRL Y-1031 F-60-10)</name>
    <name type="common">Yeast</name>
    <name type="synonym">Pichia ciferrii</name>
    <dbReference type="NCBI Taxonomy" id="1206466"/>
    <lineage>
        <taxon>Eukaryota</taxon>
        <taxon>Fungi</taxon>
        <taxon>Dikarya</taxon>
        <taxon>Ascomycota</taxon>
        <taxon>Saccharomycotina</taxon>
        <taxon>Saccharomycetes</taxon>
        <taxon>Phaffomycetales</taxon>
        <taxon>Wickerhamomycetaceae</taxon>
        <taxon>Wickerhamomyces</taxon>
    </lineage>
</organism>
<evidence type="ECO:0000256" key="9">
    <source>
        <dbReference type="PIRSR" id="PIRSR634016-3"/>
    </source>
</evidence>
<dbReference type="MEROPS" id="M01.006"/>
<comment type="similarity">
    <text evidence="1 11">Belongs to the peptidase M1 family.</text>
</comment>
<dbReference type="Pfam" id="PF01433">
    <property type="entry name" value="Peptidase_M1"/>
    <property type="match status" value="1"/>
</dbReference>
<dbReference type="InterPro" id="IPR042097">
    <property type="entry name" value="Aminopeptidase_N-like_N_sf"/>
</dbReference>
<proteinExistence type="inferred from homology"/>
<evidence type="ECO:0000256" key="4">
    <source>
        <dbReference type="ARBA" id="ARBA00022723"/>
    </source>
</evidence>
<feature type="domain" description="Aminopeptidase N-like N-terminal" evidence="14">
    <location>
        <begin position="12"/>
        <end position="194"/>
    </location>
</feature>
<dbReference type="AlphaFoldDB" id="K0KPT7"/>
<protein>
    <recommendedName>
        <fullName evidence="11">Aminopeptidase</fullName>
        <ecNumber evidence="11">3.4.11.-</ecNumber>
    </recommendedName>
</protein>
<dbReference type="Pfam" id="PF11838">
    <property type="entry name" value="ERAP1_C"/>
    <property type="match status" value="1"/>
</dbReference>
<dbReference type="InterPro" id="IPR045357">
    <property type="entry name" value="Aminopeptidase_N-like_N"/>
</dbReference>
<evidence type="ECO:0000256" key="8">
    <source>
        <dbReference type="PIRSR" id="PIRSR634016-1"/>
    </source>
</evidence>
<dbReference type="InterPro" id="IPR024571">
    <property type="entry name" value="ERAP1-like_C_dom"/>
</dbReference>
<evidence type="ECO:0000259" key="13">
    <source>
        <dbReference type="Pfam" id="PF11838"/>
    </source>
</evidence>
<dbReference type="InterPro" id="IPR014782">
    <property type="entry name" value="Peptidase_M1_dom"/>
</dbReference>
<dbReference type="Proteomes" id="UP000009328">
    <property type="component" value="Unassembled WGS sequence"/>
</dbReference>
<keyword evidence="5 11" id="KW-0378">Hydrolase</keyword>
<evidence type="ECO:0000256" key="11">
    <source>
        <dbReference type="RuleBase" id="RU364040"/>
    </source>
</evidence>
<dbReference type="GO" id="GO:0042277">
    <property type="term" value="F:peptide binding"/>
    <property type="evidence" value="ECO:0007669"/>
    <property type="project" value="TreeGrafter"/>
</dbReference>
<evidence type="ECO:0000256" key="1">
    <source>
        <dbReference type="ARBA" id="ARBA00010136"/>
    </source>
</evidence>
<dbReference type="PANTHER" id="PTHR11533:SF174">
    <property type="entry name" value="PUROMYCIN-SENSITIVE AMINOPEPTIDASE-RELATED"/>
    <property type="match status" value="1"/>
</dbReference>
<evidence type="ECO:0000256" key="6">
    <source>
        <dbReference type="ARBA" id="ARBA00022833"/>
    </source>
</evidence>
<feature type="active site" description="Proton acceptor" evidence="8">
    <location>
        <position position="301"/>
    </location>
</feature>
<evidence type="ECO:0000259" key="12">
    <source>
        <dbReference type="Pfam" id="PF01433"/>
    </source>
</evidence>
<dbReference type="InParanoid" id="K0KPT7"/>
<comment type="caution">
    <text evidence="15">The sequence shown here is derived from an EMBL/GenBank/DDBJ whole genome shotgun (WGS) entry which is preliminary data.</text>
</comment>
<dbReference type="GO" id="GO:0016020">
    <property type="term" value="C:membrane"/>
    <property type="evidence" value="ECO:0007669"/>
    <property type="project" value="TreeGrafter"/>
</dbReference>
<dbReference type="PANTHER" id="PTHR11533">
    <property type="entry name" value="PROTEASE M1 ZINC METALLOPROTEASE"/>
    <property type="match status" value="1"/>
</dbReference>
<evidence type="ECO:0000256" key="3">
    <source>
        <dbReference type="ARBA" id="ARBA00022670"/>
    </source>
</evidence>
<name>K0KPT7_WICCF</name>
<feature type="domain" description="ERAP1-like C-terminal" evidence="13">
    <location>
        <begin position="524"/>
        <end position="843"/>
    </location>
</feature>
<dbReference type="Gene3D" id="1.10.390.10">
    <property type="entry name" value="Neutral Protease Domain 2"/>
    <property type="match status" value="1"/>
</dbReference>
<dbReference type="PRINTS" id="PR00756">
    <property type="entry name" value="ALADIPTASE"/>
</dbReference>
<dbReference type="InterPro" id="IPR001930">
    <property type="entry name" value="Peptidase_M1"/>
</dbReference>
<dbReference type="FunFam" id="1.25.50.20:FF:000002">
    <property type="entry name" value="Aminopeptidase"/>
    <property type="match status" value="1"/>
</dbReference>
<dbReference type="Gene3D" id="2.60.40.1730">
    <property type="entry name" value="tricorn interacting facor f3 domain"/>
    <property type="match status" value="1"/>
</dbReference>
<dbReference type="STRING" id="1206466.K0KPT7"/>
<feature type="binding site" evidence="9">
    <location>
        <position position="323"/>
    </location>
    <ligand>
        <name>Zn(2+)</name>
        <dbReference type="ChEBI" id="CHEBI:29105"/>
        <note>catalytic</note>
    </ligand>
</feature>
<dbReference type="GO" id="GO:0005737">
    <property type="term" value="C:cytoplasm"/>
    <property type="evidence" value="ECO:0007669"/>
    <property type="project" value="TreeGrafter"/>
</dbReference>
<dbReference type="EC" id="3.4.11.-" evidence="11"/>
<evidence type="ECO:0000313" key="16">
    <source>
        <dbReference type="Proteomes" id="UP000009328"/>
    </source>
</evidence>
<dbReference type="GO" id="GO:0070006">
    <property type="term" value="F:metalloaminopeptidase activity"/>
    <property type="evidence" value="ECO:0007669"/>
    <property type="project" value="TreeGrafter"/>
</dbReference>
<dbReference type="GO" id="GO:0043171">
    <property type="term" value="P:peptide catabolic process"/>
    <property type="evidence" value="ECO:0007669"/>
    <property type="project" value="TreeGrafter"/>
</dbReference>
<dbReference type="SUPFAM" id="SSF63737">
    <property type="entry name" value="Leukotriene A4 hydrolase N-terminal domain"/>
    <property type="match status" value="1"/>
</dbReference>
<evidence type="ECO:0000259" key="14">
    <source>
        <dbReference type="Pfam" id="PF17900"/>
    </source>
</evidence>
<feature type="binding site" evidence="9">
    <location>
        <position position="304"/>
    </location>
    <ligand>
        <name>Zn(2+)</name>
        <dbReference type="ChEBI" id="CHEBI:29105"/>
        <note>catalytic</note>
    </ligand>
</feature>
<feature type="binding site" evidence="9">
    <location>
        <position position="300"/>
    </location>
    <ligand>
        <name>Zn(2+)</name>
        <dbReference type="ChEBI" id="CHEBI:29105"/>
        <note>catalytic</note>
    </ligand>
</feature>
<reference evidence="15 16" key="1">
    <citation type="journal article" date="2012" name="Eukaryot. Cell">
        <title>Draft genome sequence of Wickerhamomyces ciferrii NRRL Y-1031 F-60-10.</title>
        <authorList>
            <person name="Schneider J."/>
            <person name="Andrea H."/>
            <person name="Blom J."/>
            <person name="Jaenicke S."/>
            <person name="Ruckert C."/>
            <person name="Schorsch C."/>
            <person name="Szczepanowski R."/>
            <person name="Farwick M."/>
            <person name="Goesmann A."/>
            <person name="Puhler A."/>
            <person name="Schaffer S."/>
            <person name="Tauch A."/>
            <person name="Kohler T."/>
            <person name="Brinkrolf K."/>
        </authorList>
    </citation>
    <scope>NUCLEOTIDE SEQUENCE [LARGE SCALE GENOMIC DNA]</scope>
    <source>
        <strain evidence="16">ATCC 14091 / BCRC 22168 / CBS 111 / JCM 3599 / NBRC 0793 / NRRL Y-1031 F-60-10</strain>
    </source>
</reference>
<keyword evidence="3 11" id="KW-0645">Protease</keyword>
<dbReference type="HOGENOM" id="CLU_003705_0_2_1"/>
<dbReference type="InterPro" id="IPR050344">
    <property type="entry name" value="Peptidase_M1_aminopeptidases"/>
</dbReference>
<dbReference type="FunFam" id="1.10.390.10:FF:000006">
    <property type="entry name" value="Puromycin-sensitive aminopeptidase"/>
    <property type="match status" value="1"/>
</dbReference>
<gene>
    <name evidence="15" type="primary">APE1</name>
    <name evidence="15" type="ORF">BN7_3736</name>
</gene>
<dbReference type="InterPro" id="IPR027268">
    <property type="entry name" value="Peptidase_M4/M1_CTD_sf"/>
</dbReference>
<dbReference type="SUPFAM" id="SSF55486">
    <property type="entry name" value="Metalloproteases ('zincins'), catalytic domain"/>
    <property type="match status" value="1"/>
</dbReference>
<dbReference type="InterPro" id="IPR034016">
    <property type="entry name" value="M1_APN-typ"/>
</dbReference>
<keyword evidence="7 11" id="KW-0482">Metalloprotease</keyword>
<keyword evidence="6 9" id="KW-0862">Zinc</keyword>
<feature type="site" description="Transition state stabilizer" evidence="10">
    <location>
        <position position="386"/>
    </location>
</feature>
<evidence type="ECO:0000256" key="7">
    <source>
        <dbReference type="ARBA" id="ARBA00023049"/>
    </source>
</evidence>
<keyword evidence="16" id="KW-1185">Reference proteome</keyword>
<evidence type="ECO:0000313" key="15">
    <source>
        <dbReference type="EMBL" id="CCH44177.1"/>
    </source>
</evidence>
<evidence type="ECO:0000256" key="5">
    <source>
        <dbReference type="ARBA" id="ARBA00022801"/>
    </source>
</evidence>
<dbReference type="GO" id="GO:0008270">
    <property type="term" value="F:zinc ion binding"/>
    <property type="evidence" value="ECO:0007669"/>
    <property type="project" value="UniProtKB-UniRule"/>
</dbReference>
<keyword evidence="2 11" id="KW-0031">Aminopeptidase</keyword>
<dbReference type="GO" id="GO:0006508">
    <property type="term" value="P:proteolysis"/>
    <property type="evidence" value="ECO:0007669"/>
    <property type="project" value="UniProtKB-KW"/>
</dbReference>
<keyword evidence="4 9" id="KW-0479">Metal-binding</keyword>
<evidence type="ECO:0000256" key="10">
    <source>
        <dbReference type="PIRSR" id="PIRSR634016-4"/>
    </source>
</evidence>
<dbReference type="eggNOG" id="KOG1046">
    <property type="taxonomic scope" value="Eukaryota"/>
</dbReference>